<dbReference type="Proteomes" id="UP000192328">
    <property type="component" value="Unassembled WGS sequence"/>
</dbReference>
<comment type="caution">
    <text evidence="1">The sequence shown here is derived from an EMBL/GenBank/DDBJ whole genome shotgun (WGS) entry which is preliminary data.</text>
</comment>
<protein>
    <submittedName>
        <fullName evidence="1">DNA-binding transcriptional regulator, MerR family</fullName>
    </submittedName>
</protein>
<evidence type="ECO:0000313" key="2">
    <source>
        <dbReference type="Proteomes" id="UP000192328"/>
    </source>
</evidence>
<organism evidence="1 2">
    <name type="scientific">Aristaeella lactis</name>
    <dbReference type="NCBI Taxonomy" id="3046383"/>
    <lineage>
        <taxon>Bacteria</taxon>
        <taxon>Bacillati</taxon>
        <taxon>Bacillota</taxon>
        <taxon>Clostridia</taxon>
        <taxon>Eubacteriales</taxon>
        <taxon>Aristaeellaceae</taxon>
        <taxon>Aristaeella</taxon>
    </lineage>
</organism>
<name>A0AC61PLJ7_9FIRM</name>
<dbReference type="EMBL" id="FWXZ01000003">
    <property type="protein sequence ID" value="SMC63413.1"/>
    <property type="molecule type" value="Genomic_DNA"/>
</dbReference>
<keyword evidence="2" id="KW-1185">Reference proteome</keyword>
<sequence>MDEQLLKIGELAGLCNVSPKALRVYEKRGLIKPIKIDEESGYRYYSADQVKDVETLIEWRDMGFSLKEIRIIFSGKYNKEDIDLILSAKKREWQEKIWIAEAKMEEIDKLGCNLKFDEKTNLSSLSDKDRAWYLSRLTIINDNNVRQAISEAIWL</sequence>
<accession>A0AC61PLJ7</accession>
<evidence type="ECO:0000313" key="1">
    <source>
        <dbReference type="EMBL" id="SMC63413.1"/>
    </source>
</evidence>
<reference evidence="1" key="1">
    <citation type="submission" date="2017-04" db="EMBL/GenBank/DDBJ databases">
        <authorList>
            <person name="Varghese N."/>
            <person name="Submissions S."/>
        </authorList>
    </citation>
    <scope>NUCLEOTIDE SEQUENCE</scope>
    <source>
        <strain evidence="1">WTE2008</strain>
    </source>
</reference>
<gene>
    <name evidence="1" type="ORF">SAMN06297397_1682</name>
</gene>
<proteinExistence type="predicted"/>
<keyword evidence="1" id="KW-0238">DNA-binding</keyword>